<evidence type="ECO:0000313" key="3">
    <source>
        <dbReference type="Proteomes" id="UP000574761"/>
    </source>
</evidence>
<sequence length="61" mass="6969">MSDKKQVDKALEDEGDDGPSGTFLGAIEEDGEIVRRDRIQVRRGIDRRPLKRTKMNRNPDS</sequence>
<evidence type="ECO:0000256" key="1">
    <source>
        <dbReference type="SAM" id="MobiDB-lite"/>
    </source>
</evidence>
<dbReference type="RefSeq" id="WP_183807952.1">
    <property type="nucleotide sequence ID" value="NZ_JACIEE010000013.1"/>
</dbReference>
<comment type="caution">
    <text evidence="2">The sequence shown here is derived from an EMBL/GenBank/DDBJ whole genome shotgun (WGS) entry which is preliminary data.</text>
</comment>
<protein>
    <submittedName>
        <fullName evidence="2">Uncharacterized protein</fullName>
    </submittedName>
</protein>
<feature type="compositionally biased region" description="Basic and acidic residues" evidence="1">
    <location>
        <begin position="1"/>
        <end position="12"/>
    </location>
</feature>
<name>A0A7W6GM00_9HYPH</name>
<dbReference type="Proteomes" id="UP000574761">
    <property type="component" value="Unassembled WGS sequence"/>
</dbReference>
<organism evidence="2 3">
    <name type="scientific">Mycoplana azooxidifex</name>
    <dbReference type="NCBI Taxonomy" id="1636188"/>
    <lineage>
        <taxon>Bacteria</taxon>
        <taxon>Pseudomonadati</taxon>
        <taxon>Pseudomonadota</taxon>
        <taxon>Alphaproteobacteria</taxon>
        <taxon>Hyphomicrobiales</taxon>
        <taxon>Rhizobiaceae</taxon>
        <taxon>Mycoplana</taxon>
    </lineage>
</organism>
<evidence type="ECO:0000313" key="2">
    <source>
        <dbReference type="EMBL" id="MBB3979743.1"/>
    </source>
</evidence>
<feature type="region of interest" description="Disordered" evidence="1">
    <location>
        <begin position="1"/>
        <end position="29"/>
    </location>
</feature>
<dbReference type="EMBL" id="JACIEE010000013">
    <property type="protein sequence ID" value="MBB3979743.1"/>
    <property type="molecule type" value="Genomic_DNA"/>
</dbReference>
<reference evidence="2 3" key="1">
    <citation type="submission" date="2020-08" db="EMBL/GenBank/DDBJ databases">
        <title>Genomic Encyclopedia of Type Strains, Phase IV (KMG-IV): sequencing the most valuable type-strain genomes for metagenomic binning, comparative biology and taxonomic classification.</title>
        <authorList>
            <person name="Goeker M."/>
        </authorList>
    </citation>
    <scope>NUCLEOTIDE SEQUENCE [LARGE SCALE GENOMIC DNA]</scope>
    <source>
        <strain evidence="2 3">DSM 100211</strain>
    </source>
</reference>
<dbReference type="AlphaFoldDB" id="A0A7W6GM00"/>
<proteinExistence type="predicted"/>
<gene>
    <name evidence="2" type="ORF">GGQ64_004988</name>
</gene>
<accession>A0A7W6GM00</accession>
<keyword evidence="3" id="KW-1185">Reference proteome</keyword>